<dbReference type="EMBL" id="FNDK01000011">
    <property type="protein sequence ID" value="SDH77440.1"/>
    <property type="molecule type" value="Genomic_DNA"/>
</dbReference>
<dbReference type="InterPro" id="IPR035328">
    <property type="entry name" value="DUF3048_C"/>
</dbReference>
<dbReference type="SUPFAM" id="SSF159774">
    <property type="entry name" value="YerB-like"/>
    <property type="match status" value="1"/>
</dbReference>
<proteinExistence type="predicted"/>
<dbReference type="AlphaFoldDB" id="A0A1G8F5N2"/>
<evidence type="ECO:0000259" key="3">
    <source>
        <dbReference type="Pfam" id="PF17479"/>
    </source>
</evidence>
<evidence type="ECO:0000313" key="4">
    <source>
        <dbReference type="EMBL" id="SDH77440.1"/>
    </source>
</evidence>
<sequence>MKNWRLLTFVGVMLLAACAENEENTAEPVDDPGHTEETEVAEQEPERKEDAEESQAYEDIHPLTGEPTNDVSPYKPIAVMVNNHWDARPQSGLSKADIVYEILTEGDLTRFLAIYHSEQPEKIGPVRSARGYFVDIAEAHDAFFVTHGWSPEAEQMLQNGRVEFLNGLYHDGTLFERSAERNRPHNSYITFRNMLEGLNNKGYELKDEVDPLTFNDTNEHPAFTKQEGDIDISYRDKYFVSFTYNDEKQAYERSSDQEPTMDELENERVSPENVLVIQASHRVIDDKGRRYIDLQSGGDGVLFQHGERLAVTWVNDDGRIVPKKDGEEIPLIPGQTWVNVVPSATVLEDVGID</sequence>
<evidence type="ECO:0000256" key="1">
    <source>
        <dbReference type="SAM" id="MobiDB-lite"/>
    </source>
</evidence>
<dbReference type="Pfam" id="PF17479">
    <property type="entry name" value="DUF3048_C"/>
    <property type="match status" value="1"/>
</dbReference>
<reference evidence="4 5" key="1">
    <citation type="submission" date="2016-10" db="EMBL/GenBank/DDBJ databases">
        <authorList>
            <person name="de Groot N.N."/>
        </authorList>
    </citation>
    <scope>NUCLEOTIDE SEQUENCE [LARGE SCALE GENOMIC DNA]</scope>
    <source>
        <strain evidence="4 5">DSM 21632</strain>
    </source>
</reference>
<gene>
    <name evidence="4" type="ORF">SAMN05192534_11150</name>
</gene>
<evidence type="ECO:0008006" key="6">
    <source>
        <dbReference type="Google" id="ProtNLM"/>
    </source>
</evidence>
<dbReference type="PROSITE" id="PS51257">
    <property type="entry name" value="PROKAR_LIPOPROTEIN"/>
    <property type="match status" value="1"/>
</dbReference>
<feature type="domain" description="DUF3048" evidence="2">
    <location>
        <begin position="63"/>
        <end position="203"/>
    </location>
</feature>
<dbReference type="InterPro" id="IPR023158">
    <property type="entry name" value="YerB-like_sf"/>
</dbReference>
<keyword evidence="5" id="KW-1185">Reference proteome</keyword>
<organism evidence="4 5">
    <name type="scientific">Alteribacillus persepolensis</name>
    <dbReference type="NCBI Taxonomy" id="568899"/>
    <lineage>
        <taxon>Bacteria</taxon>
        <taxon>Bacillati</taxon>
        <taxon>Bacillota</taxon>
        <taxon>Bacilli</taxon>
        <taxon>Bacillales</taxon>
        <taxon>Bacillaceae</taxon>
        <taxon>Alteribacillus</taxon>
    </lineage>
</organism>
<evidence type="ECO:0000313" key="5">
    <source>
        <dbReference type="Proteomes" id="UP000199163"/>
    </source>
</evidence>
<dbReference type="Pfam" id="PF11258">
    <property type="entry name" value="DUF3048"/>
    <property type="match status" value="1"/>
</dbReference>
<dbReference type="OrthoDB" id="9779102at2"/>
<feature type="domain" description="DUF3048" evidence="3">
    <location>
        <begin position="230"/>
        <end position="338"/>
    </location>
</feature>
<dbReference type="RefSeq" id="WP_091273628.1">
    <property type="nucleotide sequence ID" value="NZ_FNDK01000011.1"/>
</dbReference>
<dbReference type="Proteomes" id="UP000199163">
    <property type="component" value="Unassembled WGS sequence"/>
</dbReference>
<protein>
    <recommendedName>
        <fullName evidence="6">DUF3048 domain-containing protein</fullName>
    </recommendedName>
</protein>
<evidence type="ECO:0000259" key="2">
    <source>
        <dbReference type="Pfam" id="PF11258"/>
    </source>
</evidence>
<accession>A0A1G8F5N2</accession>
<name>A0A1G8F5N2_9BACI</name>
<feature type="region of interest" description="Disordered" evidence="1">
    <location>
        <begin position="22"/>
        <end position="71"/>
    </location>
</feature>
<dbReference type="Gene3D" id="3.50.90.10">
    <property type="entry name" value="YerB-like"/>
    <property type="match status" value="1"/>
</dbReference>
<dbReference type="STRING" id="568899.SAMN05192534_11150"/>
<dbReference type="InterPro" id="IPR021416">
    <property type="entry name" value="DUF3048_N"/>
</dbReference>